<reference evidence="2" key="1">
    <citation type="submission" date="2023-05" db="EMBL/GenBank/DDBJ databases">
        <authorList>
            <person name="Stuckert A."/>
        </authorList>
    </citation>
    <scope>NUCLEOTIDE SEQUENCE</scope>
</reference>
<feature type="compositionally biased region" description="Low complexity" evidence="1">
    <location>
        <begin position="37"/>
        <end position="56"/>
    </location>
</feature>
<evidence type="ECO:0000313" key="3">
    <source>
        <dbReference type="Proteomes" id="UP001162483"/>
    </source>
</evidence>
<gene>
    <name evidence="2" type="ORF">SPARVUS_LOCUS3779541</name>
</gene>
<dbReference type="Pfam" id="PF15324">
    <property type="entry name" value="TALPID3"/>
    <property type="match status" value="1"/>
</dbReference>
<evidence type="ECO:0000313" key="2">
    <source>
        <dbReference type="EMBL" id="CAI9551704.1"/>
    </source>
</evidence>
<organism evidence="2 3">
    <name type="scientific">Staurois parvus</name>
    <dbReference type="NCBI Taxonomy" id="386267"/>
    <lineage>
        <taxon>Eukaryota</taxon>
        <taxon>Metazoa</taxon>
        <taxon>Chordata</taxon>
        <taxon>Craniata</taxon>
        <taxon>Vertebrata</taxon>
        <taxon>Euteleostomi</taxon>
        <taxon>Amphibia</taxon>
        <taxon>Batrachia</taxon>
        <taxon>Anura</taxon>
        <taxon>Neobatrachia</taxon>
        <taxon>Ranoidea</taxon>
        <taxon>Ranidae</taxon>
        <taxon>Staurois</taxon>
    </lineage>
</organism>
<sequence>MTVAVEEEPRSLISAASSEKSLPVSPKQRTPSPVPSPSVSAPSTVESSLTVTVTESDTTDKPISEGEIVYSYGQIAVARALAEGGVYPNLPESLSSTLRDANDMEFDPPSE</sequence>
<protein>
    <submittedName>
        <fullName evidence="2">Uncharacterized protein</fullName>
    </submittedName>
</protein>
<accession>A0ABN9BW22</accession>
<dbReference type="EMBL" id="CATNWA010006239">
    <property type="protein sequence ID" value="CAI9551704.1"/>
    <property type="molecule type" value="Genomic_DNA"/>
</dbReference>
<dbReference type="PANTHER" id="PTHR15721:SF2">
    <property type="entry name" value="PROTEIN TALPID3"/>
    <property type="match status" value="1"/>
</dbReference>
<feature type="region of interest" description="Disordered" evidence="1">
    <location>
        <begin position="91"/>
        <end position="111"/>
    </location>
</feature>
<dbReference type="PANTHER" id="PTHR15721">
    <property type="entry name" value="KIAA0586 PROTEIN"/>
    <property type="match status" value="1"/>
</dbReference>
<comment type="caution">
    <text evidence="2">The sequence shown here is derived from an EMBL/GenBank/DDBJ whole genome shotgun (WGS) entry which is preliminary data.</text>
</comment>
<evidence type="ECO:0000256" key="1">
    <source>
        <dbReference type="SAM" id="MobiDB-lite"/>
    </source>
</evidence>
<proteinExistence type="predicted"/>
<dbReference type="InterPro" id="IPR029246">
    <property type="entry name" value="TALPID3"/>
</dbReference>
<keyword evidence="3" id="KW-1185">Reference proteome</keyword>
<name>A0ABN9BW22_9NEOB</name>
<feature type="non-terminal residue" evidence="2">
    <location>
        <position position="111"/>
    </location>
</feature>
<feature type="region of interest" description="Disordered" evidence="1">
    <location>
        <begin position="1"/>
        <end position="64"/>
    </location>
</feature>
<dbReference type="Proteomes" id="UP001162483">
    <property type="component" value="Unassembled WGS sequence"/>
</dbReference>